<name>A0A8I3ABD7_9AGAM</name>
<dbReference type="InterPro" id="IPR036812">
    <property type="entry name" value="NAD(P)_OxRdtase_dom_sf"/>
</dbReference>
<dbReference type="GO" id="GO:0005737">
    <property type="term" value="C:cytoplasm"/>
    <property type="evidence" value="ECO:0007669"/>
    <property type="project" value="TreeGrafter"/>
</dbReference>
<dbReference type="PANTHER" id="PTHR43625">
    <property type="entry name" value="AFLATOXIN B1 ALDEHYDE REDUCTASE"/>
    <property type="match status" value="1"/>
</dbReference>
<dbReference type="AlphaFoldDB" id="A0A8I3ABD7"/>
<keyword evidence="4" id="KW-1185">Reference proteome</keyword>
<dbReference type="EMBL" id="JAGFBS010000010">
    <property type="protein sequence ID" value="KAG6377178.1"/>
    <property type="molecule type" value="Genomic_DNA"/>
</dbReference>
<dbReference type="CDD" id="cd19077">
    <property type="entry name" value="AKR_AKR8A1-2"/>
    <property type="match status" value="1"/>
</dbReference>
<evidence type="ECO:0000256" key="1">
    <source>
        <dbReference type="ARBA" id="ARBA00023002"/>
    </source>
</evidence>
<accession>A0A8I3ABD7</accession>
<keyword evidence="1" id="KW-0560">Oxidoreductase</keyword>
<organism evidence="3 4">
    <name type="scientific">Boletus reticuloceps</name>
    <dbReference type="NCBI Taxonomy" id="495285"/>
    <lineage>
        <taxon>Eukaryota</taxon>
        <taxon>Fungi</taxon>
        <taxon>Dikarya</taxon>
        <taxon>Basidiomycota</taxon>
        <taxon>Agaricomycotina</taxon>
        <taxon>Agaricomycetes</taxon>
        <taxon>Agaricomycetidae</taxon>
        <taxon>Boletales</taxon>
        <taxon>Boletineae</taxon>
        <taxon>Boletaceae</taxon>
        <taxon>Boletoideae</taxon>
        <taxon>Boletus</taxon>
    </lineage>
</organism>
<dbReference type="Pfam" id="PF00248">
    <property type="entry name" value="Aldo_ket_red"/>
    <property type="match status" value="1"/>
</dbReference>
<evidence type="ECO:0000259" key="2">
    <source>
        <dbReference type="Pfam" id="PF00248"/>
    </source>
</evidence>
<dbReference type="PANTHER" id="PTHR43625:SF78">
    <property type="entry name" value="PYRIDOXAL REDUCTASE-RELATED"/>
    <property type="match status" value="1"/>
</dbReference>
<dbReference type="InterPro" id="IPR023210">
    <property type="entry name" value="NADP_OxRdtase_dom"/>
</dbReference>
<dbReference type="Gene3D" id="3.20.20.100">
    <property type="entry name" value="NADP-dependent oxidoreductase domain"/>
    <property type="match status" value="1"/>
</dbReference>
<dbReference type="OrthoDB" id="37537at2759"/>
<dbReference type="GO" id="GO:0016491">
    <property type="term" value="F:oxidoreductase activity"/>
    <property type="evidence" value="ECO:0007669"/>
    <property type="project" value="UniProtKB-KW"/>
</dbReference>
<comment type="caution">
    <text evidence="3">The sequence shown here is derived from an EMBL/GenBank/DDBJ whole genome shotgun (WGS) entry which is preliminary data.</text>
</comment>
<evidence type="ECO:0000313" key="4">
    <source>
        <dbReference type="Proteomes" id="UP000683000"/>
    </source>
</evidence>
<dbReference type="InterPro" id="IPR050791">
    <property type="entry name" value="Aldo-Keto_reductase"/>
</dbReference>
<gene>
    <name evidence="3" type="ORF">JVT61DRAFT_1230</name>
</gene>
<dbReference type="Proteomes" id="UP000683000">
    <property type="component" value="Unassembled WGS sequence"/>
</dbReference>
<dbReference type="SUPFAM" id="SSF51430">
    <property type="entry name" value="NAD(P)-linked oxidoreductase"/>
    <property type="match status" value="1"/>
</dbReference>
<reference evidence="3" key="1">
    <citation type="submission" date="2021-03" db="EMBL/GenBank/DDBJ databases">
        <title>Evolutionary innovations through gain and loss of genes in the ectomycorrhizal Boletales.</title>
        <authorList>
            <person name="Wu G."/>
            <person name="Miyauchi S."/>
            <person name="Morin E."/>
            <person name="Yang Z.-L."/>
            <person name="Xu J."/>
            <person name="Martin F.M."/>
        </authorList>
    </citation>
    <scope>NUCLEOTIDE SEQUENCE</scope>
    <source>
        <strain evidence="3">BR01</strain>
    </source>
</reference>
<proteinExistence type="predicted"/>
<protein>
    <submittedName>
        <fullName evidence="3">NADP-dependent oxidoreductase domain-containing protein</fullName>
    </submittedName>
</protein>
<sequence>MTRATTNLGRTASQVVVVGKVAHGLMSMTWKPDEQCFEAIKAGIDALPSGAKMLLNGGESTTIISENVCSAGEFYGHNLSTTNLEMIARFFEKYPEYVDRTFLSIEGGLTVGAGPPLQSHRCSVPINSCLSRPENTLRSVNAVNEKLRGTKRLDLFQCARVDPNLPVEDSIAALAKLKSQGKLDHIEMSECSAETLLRRGHKVGHGIGFDRRAGNQTFFLGSSDERCSNRNQSILIRARNTIIATAKELGVAVAAYSPLGRGFLTGQIKKLEDLPADNYRRHFPRFQEDNLEHNLAIVDVLTEIAKRKNITTTQLCIGWVSSLGPHVIPLPGSSRADRTLENCSGGDVTFTETELQEIH</sequence>
<evidence type="ECO:0000313" key="3">
    <source>
        <dbReference type="EMBL" id="KAG6377178.1"/>
    </source>
</evidence>
<feature type="domain" description="NADP-dependent oxidoreductase" evidence="2">
    <location>
        <begin position="73"/>
        <end position="358"/>
    </location>
</feature>